<dbReference type="SMART" id="SM00956">
    <property type="entry name" value="RQC"/>
    <property type="match status" value="1"/>
</dbReference>
<dbReference type="PANTHER" id="PTHR13710:SF153">
    <property type="entry name" value="RECQ-LIKE DNA HELICASE BLM"/>
    <property type="match status" value="1"/>
</dbReference>
<feature type="transmembrane region" description="Helical" evidence="13">
    <location>
        <begin position="236"/>
        <end position="253"/>
    </location>
</feature>
<feature type="compositionally biased region" description="Basic and acidic residues" evidence="12">
    <location>
        <begin position="1956"/>
        <end position="1967"/>
    </location>
</feature>
<dbReference type="GO" id="GO:0005634">
    <property type="term" value="C:nucleus"/>
    <property type="evidence" value="ECO:0007669"/>
    <property type="project" value="UniProtKB-SubCell"/>
</dbReference>
<evidence type="ECO:0000256" key="2">
    <source>
        <dbReference type="ARBA" id="ARBA00005446"/>
    </source>
</evidence>
<dbReference type="GO" id="GO:0005737">
    <property type="term" value="C:cytoplasm"/>
    <property type="evidence" value="ECO:0007669"/>
    <property type="project" value="TreeGrafter"/>
</dbReference>
<keyword evidence="6" id="KW-0067">ATP-binding</keyword>
<dbReference type="GeneID" id="41979103"/>
<dbReference type="InParanoid" id="A0A507BMM8"/>
<proteinExistence type="inferred from homology"/>
<keyword evidence="13" id="KW-0472">Membrane</keyword>
<dbReference type="InterPro" id="IPR001650">
    <property type="entry name" value="Helicase_C-like"/>
</dbReference>
<feature type="domain" description="Helicase C-terminal" evidence="15">
    <location>
        <begin position="1370"/>
        <end position="1519"/>
    </location>
</feature>
<feature type="transmembrane region" description="Helical" evidence="13">
    <location>
        <begin position="115"/>
        <end position="136"/>
    </location>
</feature>
<feature type="compositionally biased region" description="Polar residues" evidence="12">
    <location>
        <begin position="1693"/>
        <end position="1703"/>
    </location>
</feature>
<keyword evidence="3" id="KW-0547">Nucleotide-binding</keyword>
<comment type="subcellular location">
    <subcellularLocation>
        <location evidence="1">Nucleus</location>
    </subcellularLocation>
</comment>
<keyword evidence="13" id="KW-0812">Transmembrane</keyword>
<dbReference type="PROSITE" id="PS51194">
    <property type="entry name" value="HELICASE_CTER"/>
    <property type="match status" value="1"/>
</dbReference>
<dbReference type="PANTHER" id="PTHR13710">
    <property type="entry name" value="DNA HELICASE RECQ FAMILY MEMBER"/>
    <property type="match status" value="1"/>
</dbReference>
<feature type="region of interest" description="Disordered" evidence="12">
    <location>
        <begin position="1908"/>
        <end position="2074"/>
    </location>
</feature>
<feature type="compositionally biased region" description="Gly residues" evidence="12">
    <location>
        <begin position="1980"/>
        <end position="1999"/>
    </location>
</feature>
<evidence type="ECO:0000259" key="15">
    <source>
        <dbReference type="PROSITE" id="PS51194"/>
    </source>
</evidence>
<feature type="region of interest" description="Disordered" evidence="12">
    <location>
        <begin position="1"/>
        <end position="44"/>
    </location>
</feature>
<evidence type="ECO:0000256" key="13">
    <source>
        <dbReference type="SAM" id="Phobius"/>
    </source>
</evidence>
<comment type="similarity">
    <text evidence="2">Belongs to the helicase family. RecQ subfamily.</text>
</comment>
<feature type="compositionally biased region" description="Polar residues" evidence="12">
    <location>
        <begin position="696"/>
        <end position="709"/>
    </location>
</feature>
<dbReference type="CDD" id="cd18794">
    <property type="entry name" value="SF2_C_RecQ"/>
    <property type="match status" value="1"/>
</dbReference>
<evidence type="ECO:0000256" key="1">
    <source>
        <dbReference type="ARBA" id="ARBA00004123"/>
    </source>
</evidence>
<organism evidence="16 17">
    <name type="scientific">Thyridium curvatum</name>
    <dbReference type="NCBI Taxonomy" id="1093900"/>
    <lineage>
        <taxon>Eukaryota</taxon>
        <taxon>Fungi</taxon>
        <taxon>Dikarya</taxon>
        <taxon>Ascomycota</taxon>
        <taxon>Pezizomycotina</taxon>
        <taxon>Sordariomycetes</taxon>
        <taxon>Sordariomycetidae</taxon>
        <taxon>Thyridiales</taxon>
        <taxon>Thyridiaceae</taxon>
        <taxon>Thyridium</taxon>
    </lineage>
</organism>
<name>A0A507BMM8_9PEZI</name>
<dbReference type="InterPro" id="IPR002464">
    <property type="entry name" value="DNA/RNA_helicase_DEAH_CS"/>
</dbReference>
<feature type="region of interest" description="Disordered" evidence="12">
    <location>
        <begin position="1875"/>
        <end position="1894"/>
    </location>
</feature>
<feature type="compositionally biased region" description="Low complexity" evidence="12">
    <location>
        <begin position="418"/>
        <end position="432"/>
    </location>
</feature>
<dbReference type="InterPro" id="IPR011545">
    <property type="entry name" value="DEAD/DEAH_box_helicase_dom"/>
</dbReference>
<keyword evidence="13" id="KW-1133">Transmembrane helix</keyword>
<feature type="domain" description="Helicase ATP-binding" evidence="14">
    <location>
        <begin position="1167"/>
        <end position="1348"/>
    </location>
</feature>
<feature type="compositionally biased region" description="Polar residues" evidence="12">
    <location>
        <begin position="368"/>
        <end position="379"/>
    </location>
</feature>
<dbReference type="GO" id="GO:0005694">
    <property type="term" value="C:chromosome"/>
    <property type="evidence" value="ECO:0007669"/>
    <property type="project" value="TreeGrafter"/>
</dbReference>
<evidence type="ECO:0000256" key="4">
    <source>
        <dbReference type="ARBA" id="ARBA00022801"/>
    </source>
</evidence>
<dbReference type="Pfam" id="PF06912">
    <property type="entry name" value="DUF1275"/>
    <property type="match status" value="1"/>
</dbReference>
<dbReference type="GO" id="GO:0006260">
    <property type="term" value="P:DNA replication"/>
    <property type="evidence" value="ECO:0007669"/>
    <property type="project" value="InterPro"/>
</dbReference>
<dbReference type="InterPro" id="IPR018982">
    <property type="entry name" value="RQC_domain"/>
</dbReference>
<evidence type="ECO:0000256" key="9">
    <source>
        <dbReference type="ARBA" id="ARBA00023242"/>
    </source>
</evidence>
<dbReference type="NCBIfam" id="TIGR00614">
    <property type="entry name" value="recQ_fam"/>
    <property type="match status" value="1"/>
</dbReference>
<dbReference type="SMART" id="SM00487">
    <property type="entry name" value="DEXDc"/>
    <property type="match status" value="1"/>
</dbReference>
<comment type="catalytic activity">
    <reaction evidence="10">
        <text>Couples ATP hydrolysis with the unwinding of duplex DNA by translocating in the 3'-5' direction.</text>
        <dbReference type="EC" id="5.6.2.4"/>
    </reaction>
</comment>
<sequence length="2074" mass="228382">MDSAVHEDTRSSSRSDSEYELPLPEQNVRAARQRRNSQVSARPKNPTRWQGIWYRLTEPIRPSGFAELQLIILTFCTGLQDAISFPDYHCFASNQTGNTVFLTLAIVLPELNGEMFITANIGMALGLFLGAGWLTGQLSHVIGPRCRLWLIFCNFVQTALVFGAGAIQYRYGVELQGGITLAVIGLLAFAAGSQVVQSRSLAMTEISTAMATAALVDLVIDPNILGLKNRPRNRRVMFLLALIVGSLLGALIWKRVGSAAALMVSAAGKMLVTIMYFFTPAEKPKKPQAGEISPKAFTHSTRHNPNPFNAHGRAVERSFHPGFMTRNNLGDHLSWLLRNVELSAPKGPSLPTAHRDQSNPNSEIYLTPAITQPSDTSGRPTPRPPIPEGRLPSAVPNGPRNPVGIPQVATRVEEMARLTSSTKSKKPSLVVKQQSQAQAPLPTPASTKGVGPLQQAYSASLGGEDARARVSASTPRPAAVTPGSRKLKTPVSRAHLDLDDEYESVDLTSDDIIGLSPSGRVQVKETPKPRGSAVRTDVLSGRGKKRKSNDLSRTPAKFDELDDDEFPDVHDLVDLDSPPAKISRHSSKAPSPRTVPPPISSQNTVIERRSPSKRPIGHTEAIPDATPREPFATTPPRRSSRDICAGSGRKINSQIQTKELMDQASGNVPQRERRLHRKSGQSQIIQDSEDEFLTPPTRNASFVTCQSHPGSGKDETNPADDHGNVVLAADTPTKKQYGTRETGSNVDHEILSMMEDGNMDLDEPCETAAPTSNSYGSVPSSHTDGVTLDMDLFLSNPSVIQRRRRVVDAALSKNNADYLRSLREKWPAQRREQVKKEKDPLLKQREALDLLSTEFNAHRELHGEQEALLGQLAEAYEKGLDTEQDEKRLDKLGLDLQERERAIQRCLVKAGIDAAFFADGSSEAEVTEQIHPEVLATQMSQRAPNSSQQRGSILIPECHSQVILQTQIHPRSQPPASVDAWEEDVPTASPEFPRELRGSASHAVSGSHRESRQSQSRPARAEPDLFDEDDLFPDLDNPQPRTHPLPPARVSSARKRSPVKTLSRPQECFDDFSDDIEMLQFAEDFEQRQSSGETVAAHPARAVFTETSGNAVITPRARSVARKVPSSQPKAAIPPELMRHPWSPDVRRALKDRFRMSGFRHNQLEAINATLDGKDAFVLMPTGGGKSLCYQLPAVVNSGKTHGVTIVISPLLSLMQDQVDHLEALNIRASSFNGEMPSEARNHVLDLFKRPFPEHTLQLLYVTPEMINKSKTFINGLMNLYRNKKLARLVIDEAHCVSQWGHDFRPDYKALGEVRCQFPQVPVMALTATATPNVIVDIKHNLSIDGCKVFSQSFNRPNLYYEIRQKEKGAIEDIADLIKTKFSGQTGIVYTLSRKSAETIAKKLREDHGVAAHHYHASIESVDKAQIQRNWQSGKLKVVVATIAFGMGIDKADVRFVIHHYLPKSLEGYYQETGRAGRDGKRSECILFFNYGDIKSLRNLISDSDGSEDQKDRQREMLNRVVTFCEDKRDCRRVEILRYFGEKFDKADCKGTCDNCKNGGTFHLKDYSEYAVAALEIIRAYRRMTLVQCAEVLMGKKRPEFDCLAPYHGLAKKLKKHEVHGMIYRLLAEDALDEENKVNRSVGIAIQYFSLGRTSADFLSGRRKLELVTKIVSDADAAAAKPKKRAKKATALPPSTNVSSPVRGSSKKRKGRSLLLDEEDEESDVEPSGPLHANGYEKDNFVVSDVEEDSEDDGFAPMRRPPPKRRQQTLHELGGPISRDSRFDEANINEVHADIILAFVEEAKQLEENLRNERGLRRVLFTEKQFREMAIGWTTTVDQMRQIPEVNLESIDRFGSKFVPLVKKYHSNYREMMGEAEDRRGGNTAAAGARRGGDAAAVSMQEIVDLISSDEDGLFDDDDDDLDLMGRGNDEEDEEEDDDDLESSKYFAPNTGSAAQDREAREWHERMAQLSQGAPSRSNSGGGTGGGGNGNGKSGGNWRGGKRPFARRGGRSGGGSYRSASGGGAGGVTKRKASGSRKSSAASTGRGARGGRSGGRAAGTSASRGVSGIGMMPM</sequence>
<feature type="region of interest" description="Disordered" evidence="12">
    <location>
        <begin position="1678"/>
        <end position="1778"/>
    </location>
</feature>
<keyword evidence="7" id="KW-0238">DNA-binding</keyword>
<feature type="compositionally biased region" description="Acidic residues" evidence="12">
    <location>
        <begin position="1930"/>
        <end position="1941"/>
    </location>
</feature>
<dbReference type="OrthoDB" id="10261556at2759"/>
<feature type="compositionally biased region" description="Acidic residues" evidence="12">
    <location>
        <begin position="1024"/>
        <end position="1033"/>
    </location>
</feature>
<keyword evidence="17" id="KW-1185">Reference proteome</keyword>
<dbReference type="SMART" id="SM00490">
    <property type="entry name" value="HELICc"/>
    <property type="match status" value="1"/>
</dbReference>
<evidence type="ECO:0000256" key="8">
    <source>
        <dbReference type="ARBA" id="ARBA00023235"/>
    </source>
</evidence>
<dbReference type="Pfam" id="PF00271">
    <property type="entry name" value="Helicase_C"/>
    <property type="match status" value="1"/>
</dbReference>
<feature type="compositionally biased region" description="Acidic residues" evidence="12">
    <location>
        <begin position="1908"/>
        <end position="1923"/>
    </location>
</feature>
<accession>A0A507BMM8</accession>
<keyword evidence="8" id="KW-0413">Isomerase</keyword>
<dbReference type="Gene3D" id="1.10.10.10">
    <property type="entry name" value="Winged helix-like DNA-binding domain superfamily/Winged helix DNA-binding domain"/>
    <property type="match status" value="1"/>
</dbReference>
<dbReference type="RefSeq" id="XP_031000182.1">
    <property type="nucleotide sequence ID" value="XM_031134409.1"/>
</dbReference>
<evidence type="ECO:0000259" key="14">
    <source>
        <dbReference type="PROSITE" id="PS51192"/>
    </source>
</evidence>
<feature type="compositionally biased region" description="Gly residues" evidence="12">
    <location>
        <begin position="2047"/>
        <end position="2057"/>
    </location>
</feature>
<feature type="compositionally biased region" description="Low complexity" evidence="12">
    <location>
        <begin position="1882"/>
        <end position="1894"/>
    </location>
</feature>
<feature type="transmembrane region" description="Helical" evidence="13">
    <location>
        <begin position="175"/>
        <end position="196"/>
    </location>
</feature>
<feature type="region of interest" description="Disordered" evidence="12">
    <location>
        <begin position="969"/>
        <end position="1063"/>
    </location>
</feature>
<dbReference type="InterPro" id="IPR032284">
    <property type="entry name" value="RecQ_Zn-bd"/>
</dbReference>
<evidence type="ECO:0000256" key="5">
    <source>
        <dbReference type="ARBA" id="ARBA00022806"/>
    </source>
</evidence>
<dbReference type="EC" id="5.6.2.4" evidence="11"/>
<comment type="caution">
    <text evidence="16">The sequence shown here is derived from an EMBL/GenBank/DDBJ whole genome shotgun (WGS) entry which is preliminary data.</text>
</comment>
<protein>
    <recommendedName>
        <fullName evidence="11">DNA 3'-5' helicase</fullName>
        <ecNumber evidence="11">5.6.2.4</ecNumber>
    </recommendedName>
</protein>
<feature type="compositionally biased region" description="Acidic residues" evidence="12">
    <location>
        <begin position="1716"/>
        <end position="1725"/>
    </location>
</feature>
<dbReference type="Pfam" id="PF00270">
    <property type="entry name" value="DEAD"/>
    <property type="match status" value="1"/>
</dbReference>
<dbReference type="Gene3D" id="3.40.50.300">
    <property type="entry name" value="P-loop containing nucleotide triphosphate hydrolases"/>
    <property type="match status" value="2"/>
</dbReference>
<dbReference type="InterPro" id="IPR036388">
    <property type="entry name" value="WH-like_DNA-bd_sf"/>
</dbReference>
<gene>
    <name evidence="16" type="ORF">E0L32_011656</name>
</gene>
<feature type="compositionally biased region" description="Acidic residues" evidence="12">
    <location>
        <begin position="1745"/>
        <end position="1754"/>
    </location>
</feature>
<dbReference type="PROSITE" id="PS00690">
    <property type="entry name" value="DEAH_ATP_HELICASE"/>
    <property type="match status" value="1"/>
</dbReference>
<dbReference type="InterPro" id="IPR010699">
    <property type="entry name" value="DUF1275"/>
</dbReference>
<reference evidence="16 17" key="1">
    <citation type="submission" date="2019-06" db="EMBL/GenBank/DDBJ databases">
        <title>Draft genome sequence of the filamentous fungus Phialemoniopsis curvata isolated from diesel fuel.</title>
        <authorList>
            <person name="Varaljay V.A."/>
            <person name="Lyon W.J."/>
            <person name="Crouch A.L."/>
            <person name="Drake C.E."/>
            <person name="Hollomon J.M."/>
            <person name="Nadeau L.J."/>
            <person name="Nunn H.S."/>
            <person name="Stevenson B.S."/>
            <person name="Bojanowski C.L."/>
            <person name="Crookes-Goodson W.J."/>
        </authorList>
    </citation>
    <scope>NUCLEOTIDE SEQUENCE [LARGE SCALE GENOMIC DNA]</scope>
    <source>
        <strain evidence="16 17">D216</strain>
    </source>
</reference>
<evidence type="ECO:0000256" key="11">
    <source>
        <dbReference type="ARBA" id="ARBA00034808"/>
    </source>
</evidence>
<feature type="compositionally biased region" description="Basic residues" evidence="12">
    <location>
        <begin position="2000"/>
        <end position="2010"/>
    </location>
</feature>
<feature type="region of interest" description="Disordered" evidence="12">
    <location>
        <begin position="518"/>
        <end position="742"/>
    </location>
</feature>
<keyword evidence="9" id="KW-0539">Nucleus</keyword>
<feature type="transmembrane region" description="Helical" evidence="13">
    <location>
        <begin position="148"/>
        <end position="169"/>
    </location>
</feature>
<dbReference type="FunFam" id="3.40.50.300:FF:001975">
    <property type="entry name" value="ATP-dependent DNA helicase"/>
    <property type="match status" value="1"/>
</dbReference>
<dbReference type="Pfam" id="PF09382">
    <property type="entry name" value="RQC"/>
    <property type="match status" value="1"/>
</dbReference>
<evidence type="ECO:0000256" key="3">
    <source>
        <dbReference type="ARBA" id="ARBA00022741"/>
    </source>
</evidence>
<dbReference type="GO" id="GO:0009378">
    <property type="term" value="F:four-way junction helicase activity"/>
    <property type="evidence" value="ECO:0007669"/>
    <property type="project" value="TreeGrafter"/>
</dbReference>
<dbReference type="InterPro" id="IPR027417">
    <property type="entry name" value="P-loop_NTPase"/>
</dbReference>
<feature type="region of interest" description="Disordered" evidence="12">
    <location>
        <begin position="1117"/>
        <end position="1138"/>
    </location>
</feature>
<dbReference type="PROSITE" id="PS51192">
    <property type="entry name" value="HELICASE_ATP_BIND_1"/>
    <property type="match status" value="1"/>
</dbReference>
<dbReference type="GO" id="GO:0005524">
    <property type="term" value="F:ATP binding"/>
    <property type="evidence" value="ECO:0007669"/>
    <property type="project" value="UniProtKB-KW"/>
</dbReference>
<evidence type="ECO:0000313" key="16">
    <source>
        <dbReference type="EMBL" id="TPX18471.1"/>
    </source>
</evidence>
<dbReference type="GO" id="GO:0043138">
    <property type="term" value="F:3'-5' DNA helicase activity"/>
    <property type="evidence" value="ECO:0007669"/>
    <property type="project" value="UniProtKB-EC"/>
</dbReference>
<dbReference type="GO" id="GO:0003677">
    <property type="term" value="F:DNA binding"/>
    <property type="evidence" value="ECO:0007669"/>
    <property type="project" value="UniProtKB-KW"/>
</dbReference>
<evidence type="ECO:0000256" key="12">
    <source>
        <dbReference type="SAM" id="MobiDB-lite"/>
    </source>
</evidence>
<dbReference type="Pfam" id="PF16124">
    <property type="entry name" value="RecQ_Zn_bind"/>
    <property type="match status" value="1"/>
</dbReference>
<dbReference type="SUPFAM" id="SSF52540">
    <property type="entry name" value="P-loop containing nucleoside triphosphate hydrolases"/>
    <property type="match status" value="1"/>
</dbReference>
<evidence type="ECO:0000256" key="10">
    <source>
        <dbReference type="ARBA" id="ARBA00034617"/>
    </source>
</evidence>
<evidence type="ECO:0000313" key="17">
    <source>
        <dbReference type="Proteomes" id="UP000319257"/>
    </source>
</evidence>
<dbReference type="GO" id="GO:0000724">
    <property type="term" value="P:double-strand break repair via homologous recombination"/>
    <property type="evidence" value="ECO:0007669"/>
    <property type="project" value="TreeGrafter"/>
</dbReference>
<feature type="compositionally biased region" description="Low complexity" evidence="12">
    <location>
        <begin position="2036"/>
        <end position="2046"/>
    </location>
</feature>
<dbReference type="GO" id="GO:0016787">
    <property type="term" value="F:hydrolase activity"/>
    <property type="evidence" value="ECO:0007669"/>
    <property type="project" value="UniProtKB-KW"/>
</dbReference>
<dbReference type="FunFam" id="3.40.50.300:FF:000537">
    <property type="entry name" value="Bloom syndrome RecQ-like helicase"/>
    <property type="match status" value="1"/>
</dbReference>
<dbReference type="STRING" id="1093900.A0A507BMM8"/>
<dbReference type="Proteomes" id="UP000319257">
    <property type="component" value="Unassembled WGS sequence"/>
</dbReference>
<dbReference type="InterPro" id="IPR004589">
    <property type="entry name" value="DNA_helicase_ATP-dep_RecQ"/>
</dbReference>
<feature type="compositionally biased region" description="Basic and acidic residues" evidence="12">
    <location>
        <begin position="1"/>
        <end position="17"/>
    </location>
</feature>
<feature type="compositionally biased region" description="Gly residues" evidence="12">
    <location>
        <begin position="2011"/>
        <end position="2027"/>
    </location>
</feature>
<evidence type="ECO:0000256" key="6">
    <source>
        <dbReference type="ARBA" id="ARBA00022840"/>
    </source>
</evidence>
<keyword evidence="4" id="KW-0378">Hydrolase</keyword>
<keyword evidence="5" id="KW-0347">Helicase</keyword>
<dbReference type="InterPro" id="IPR014001">
    <property type="entry name" value="Helicase_ATP-bd"/>
</dbReference>
<dbReference type="CDD" id="cd17920">
    <property type="entry name" value="DEXHc_RecQ"/>
    <property type="match status" value="1"/>
</dbReference>
<evidence type="ECO:0000256" key="7">
    <source>
        <dbReference type="ARBA" id="ARBA00023125"/>
    </source>
</evidence>
<feature type="region of interest" description="Disordered" evidence="12">
    <location>
        <begin position="368"/>
        <end position="492"/>
    </location>
</feature>
<feature type="compositionally biased region" description="Basic and acidic residues" evidence="12">
    <location>
        <begin position="711"/>
        <end position="723"/>
    </location>
</feature>
<dbReference type="EMBL" id="SKBQ01000112">
    <property type="protein sequence ID" value="TPX18471.1"/>
    <property type="molecule type" value="Genomic_DNA"/>
</dbReference>